<gene>
    <name evidence="3" type="ORF">LUZ63_004449</name>
</gene>
<dbReference type="InterPro" id="IPR044821">
    <property type="entry name" value="At1g28695/At4g15970-like"/>
</dbReference>
<evidence type="ECO:0000313" key="4">
    <source>
        <dbReference type="Proteomes" id="UP001151287"/>
    </source>
</evidence>
<evidence type="ECO:0000256" key="1">
    <source>
        <dbReference type="SAM" id="Phobius"/>
    </source>
</evidence>
<organism evidence="3 4">
    <name type="scientific">Rhynchospora breviuscula</name>
    <dbReference type="NCBI Taxonomy" id="2022672"/>
    <lineage>
        <taxon>Eukaryota</taxon>
        <taxon>Viridiplantae</taxon>
        <taxon>Streptophyta</taxon>
        <taxon>Embryophyta</taxon>
        <taxon>Tracheophyta</taxon>
        <taxon>Spermatophyta</taxon>
        <taxon>Magnoliopsida</taxon>
        <taxon>Liliopsida</taxon>
        <taxon>Poales</taxon>
        <taxon>Cyperaceae</taxon>
        <taxon>Cyperoideae</taxon>
        <taxon>Rhynchosporeae</taxon>
        <taxon>Rhynchospora</taxon>
    </lineage>
</organism>
<reference evidence="3" key="1">
    <citation type="journal article" date="2022" name="Cell">
        <title>Repeat-based holocentromeres influence genome architecture and karyotype evolution.</title>
        <authorList>
            <person name="Hofstatter P.G."/>
            <person name="Thangavel G."/>
            <person name="Lux T."/>
            <person name="Neumann P."/>
            <person name="Vondrak T."/>
            <person name="Novak P."/>
            <person name="Zhang M."/>
            <person name="Costa L."/>
            <person name="Castellani M."/>
            <person name="Scott A."/>
            <person name="Toegelov H."/>
            <person name="Fuchs J."/>
            <person name="Mata-Sucre Y."/>
            <person name="Dias Y."/>
            <person name="Vanzela A.L.L."/>
            <person name="Huettel B."/>
            <person name="Almeida C.C.S."/>
            <person name="Simkova H."/>
            <person name="Souza G."/>
            <person name="Pedrosa-Harand A."/>
            <person name="Macas J."/>
            <person name="Mayer K.F.X."/>
            <person name="Houben A."/>
            <person name="Marques A."/>
        </authorList>
    </citation>
    <scope>NUCLEOTIDE SEQUENCE</scope>
    <source>
        <strain evidence="3">RhyBre1mFocal</strain>
    </source>
</reference>
<evidence type="ECO:0000259" key="2">
    <source>
        <dbReference type="Pfam" id="PF03407"/>
    </source>
</evidence>
<keyword evidence="1" id="KW-1133">Transmembrane helix</keyword>
<keyword evidence="1" id="KW-0472">Membrane</keyword>
<accession>A0A9Q0I0P2</accession>
<sequence>MDCDRNSLRMIASFILGVGVTLTLVVLYQAANFDDQKSLEKLSFANVTGGNVSLANGSVNVTHQEPSPFQDLAPLLREVADDDGTIIMTSVNWAWAQQDSLLDLFLQSFQTGENIDHFLKHLLVVAFDGLAFERCKVVHKYCYQLKVDMDFTGQQGFLTKGYIELVWAKVELQRYILEQGCNFLFTDVDIIWFRNPFKHITVYADMTTSSDGYIGDPDDINNSPNTGFFYVKSSNITVQMMRYWHDARKRFPPHHEQAIFINIKQELVNSLGIKLQFVDTKYFGTFGQFSTDLNKICTMHANACVNGLGAKLPDLKGLIAYWKNYTALPIEEKKKGLFTWSKPTNCRL</sequence>
<name>A0A9Q0I0P2_9POAL</name>
<keyword evidence="1" id="KW-0812">Transmembrane</keyword>
<feature type="domain" description="Nucleotide-diphospho-sugar transferase" evidence="2">
    <location>
        <begin position="118"/>
        <end position="314"/>
    </location>
</feature>
<proteinExistence type="predicted"/>
<dbReference type="InterPro" id="IPR005069">
    <property type="entry name" value="Nucl-diP-sugar_transferase"/>
</dbReference>
<dbReference type="OrthoDB" id="600705at2759"/>
<dbReference type="AlphaFoldDB" id="A0A9Q0I0P2"/>
<keyword evidence="4" id="KW-1185">Reference proteome</keyword>
<dbReference type="EMBL" id="JAMQYH010000001">
    <property type="protein sequence ID" value="KAJ1704670.1"/>
    <property type="molecule type" value="Genomic_DNA"/>
</dbReference>
<protein>
    <recommendedName>
        <fullName evidence="2">Nucleotide-diphospho-sugar transferase domain-containing protein</fullName>
    </recommendedName>
</protein>
<feature type="transmembrane region" description="Helical" evidence="1">
    <location>
        <begin position="12"/>
        <end position="31"/>
    </location>
</feature>
<comment type="caution">
    <text evidence="3">The sequence shown here is derived from an EMBL/GenBank/DDBJ whole genome shotgun (WGS) entry which is preliminary data.</text>
</comment>
<dbReference type="Proteomes" id="UP001151287">
    <property type="component" value="Unassembled WGS sequence"/>
</dbReference>
<dbReference type="PANTHER" id="PTHR46038">
    <property type="entry name" value="EXPRESSED PROTEIN-RELATED"/>
    <property type="match status" value="1"/>
</dbReference>
<dbReference type="Pfam" id="PF03407">
    <property type="entry name" value="Nucleotid_trans"/>
    <property type="match status" value="1"/>
</dbReference>
<dbReference type="PANTHER" id="PTHR46038:SF13">
    <property type="entry name" value="GLYCOSYLTRANSFERASE"/>
    <property type="match status" value="1"/>
</dbReference>
<evidence type="ECO:0000313" key="3">
    <source>
        <dbReference type="EMBL" id="KAJ1704670.1"/>
    </source>
</evidence>